<organism evidence="3 4">
    <name type="scientific">Streptomyces xanthophaeus</name>
    <dbReference type="NCBI Taxonomy" id="67385"/>
    <lineage>
        <taxon>Bacteria</taxon>
        <taxon>Bacillati</taxon>
        <taxon>Actinomycetota</taxon>
        <taxon>Actinomycetes</taxon>
        <taxon>Kitasatosporales</taxon>
        <taxon>Streptomycetaceae</taxon>
        <taxon>Streptomyces</taxon>
    </lineage>
</organism>
<dbReference type="PROSITE" id="PS51257">
    <property type="entry name" value="PROKAR_LIPOPROTEIN"/>
    <property type="match status" value="1"/>
</dbReference>
<sequence>MRYLPLGSSGLQVSAVGLGCNNFGGRLDARATREVVDAALDSGITLLDTADIYGGRGGSERHLGQALKGRRDQVVLATKFGFAGMDMEYGPAAGSRGGRAYIRRAVEESLRRLETDHIDLYQLHSPDPATPVAETLAALTELVTEGKIRYIGHSNLTGWQLAEAAHVARETGAAPFVSAQNQWSLLERSAERELVPAALHYGVGVLPYFPLANGLLTGKIRRGAPVPPGSRLEGRDAYLTEERLDVVEELAALAGRHGRSVLELAVGWLSAQPGCASVIAGATTAEQVRANAAVADRPLDPGLLAEIDAIAPGAPA</sequence>
<dbReference type="OrthoDB" id="9768793at2"/>
<evidence type="ECO:0000259" key="2">
    <source>
        <dbReference type="Pfam" id="PF00248"/>
    </source>
</evidence>
<dbReference type="EMBL" id="BNEE01000006">
    <property type="protein sequence ID" value="GHI85565.1"/>
    <property type="molecule type" value="Genomic_DNA"/>
</dbReference>
<dbReference type="Proteomes" id="UP000600026">
    <property type="component" value="Unassembled WGS sequence"/>
</dbReference>
<dbReference type="GeneID" id="96807426"/>
<dbReference type="PANTHER" id="PTHR43364:SF4">
    <property type="entry name" value="NAD(P)-LINKED OXIDOREDUCTASE SUPERFAMILY PROTEIN"/>
    <property type="match status" value="1"/>
</dbReference>
<dbReference type="InterPro" id="IPR050523">
    <property type="entry name" value="AKR_Detox_Biosynth"/>
</dbReference>
<evidence type="ECO:0000313" key="4">
    <source>
        <dbReference type="Proteomes" id="UP000600026"/>
    </source>
</evidence>
<dbReference type="GO" id="GO:0005829">
    <property type="term" value="C:cytosol"/>
    <property type="evidence" value="ECO:0007669"/>
    <property type="project" value="TreeGrafter"/>
</dbReference>
<dbReference type="SUPFAM" id="SSF51430">
    <property type="entry name" value="NAD(P)-linked oxidoreductase"/>
    <property type="match status" value="1"/>
</dbReference>
<dbReference type="AlphaFoldDB" id="A0A919LCB2"/>
<proteinExistence type="predicted"/>
<dbReference type="InterPro" id="IPR036812">
    <property type="entry name" value="NAD(P)_OxRdtase_dom_sf"/>
</dbReference>
<accession>A0A919LCB2</accession>
<protein>
    <submittedName>
        <fullName evidence="3">Oxidoreductase</fullName>
    </submittedName>
</protein>
<evidence type="ECO:0000313" key="3">
    <source>
        <dbReference type="EMBL" id="GHI85565.1"/>
    </source>
</evidence>
<dbReference type="PANTHER" id="PTHR43364">
    <property type="entry name" value="NADH-SPECIFIC METHYLGLYOXAL REDUCTASE-RELATED"/>
    <property type="match status" value="1"/>
</dbReference>
<reference evidence="3" key="1">
    <citation type="submission" date="2020-09" db="EMBL/GenBank/DDBJ databases">
        <title>Whole genome shotgun sequence of Streptomyces xanthophaeus NBRC 12829.</title>
        <authorList>
            <person name="Komaki H."/>
            <person name="Tamura T."/>
        </authorList>
    </citation>
    <scope>NUCLEOTIDE SEQUENCE</scope>
    <source>
        <strain evidence="3">NBRC 12829</strain>
    </source>
</reference>
<dbReference type="RefSeq" id="WP_031140233.1">
    <property type="nucleotide sequence ID" value="NZ_BNEE01000006.1"/>
</dbReference>
<name>A0A919LCB2_9ACTN</name>
<dbReference type="GO" id="GO:0016491">
    <property type="term" value="F:oxidoreductase activity"/>
    <property type="evidence" value="ECO:0007669"/>
    <property type="project" value="UniProtKB-KW"/>
</dbReference>
<evidence type="ECO:0000256" key="1">
    <source>
        <dbReference type="ARBA" id="ARBA00023002"/>
    </source>
</evidence>
<dbReference type="InterPro" id="IPR023210">
    <property type="entry name" value="NADP_OxRdtase_dom"/>
</dbReference>
<keyword evidence="4" id="KW-1185">Reference proteome</keyword>
<dbReference type="Gene3D" id="3.20.20.100">
    <property type="entry name" value="NADP-dependent oxidoreductase domain"/>
    <property type="match status" value="1"/>
</dbReference>
<gene>
    <name evidence="3" type="ORF">Sxan_29290</name>
</gene>
<comment type="caution">
    <text evidence="3">The sequence shown here is derived from an EMBL/GenBank/DDBJ whole genome shotgun (WGS) entry which is preliminary data.</text>
</comment>
<feature type="domain" description="NADP-dependent oxidoreductase" evidence="2">
    <location>
        <begin position="16"/>
        <end position="310"/>
    </location>
</feature>
<dbReference type="FunFam" id="3.20.20.100:FF:000004">
    <property type="entry name" value="Oxidoreductase, aldo/keto reductase"/>
    <property type="match status" value="1"/>
</dbReference>
<dbReference type="Pfam" id="PF00248">
    <property type="entry name" value="Aldo_ket_red"/>
    <property type="match status" value="1"/>
</dbReference>
<keyword evidence="1" id="KW-0560">Oxidoreductase</keyword>